<dbReference type="GO" id="GO:0016020">
    <property type="term" value="C:membrane"/>
    <property type="evidence" value="ECO:0007669"/>
    <property type="project" value="UniProtKB-SubCell"/>
</dbReference>
<protein>
    <submittedName>
        <fullName evidence="7">Uncharacterized protein</fullName>
    </submittedName>
</protein>
<dbReference type="PANTHER" id="PTHR12883">
    <property type="entry name" value="ADIPOCYTE-SPECIFIC PROTEIN 4-RELATED"/>
    <property type="match status" value="1"/>
</dbReference>
<dbReference type="Proteomes" id="UP000000689">
    <property type="component" value="Chromosome 9"/>
</dbReference>
<dbReference type="OMA" id="FDGFVWA"/>
<evidence type="ECO:0000256" key="2">
    <source>
        <dbReference type="ARBA" id="ARBA00022692"/>
    </source>
</evidence>
<proteinExistence type="predicted"/>
<accession>G0WFQ8</accession>
<reference evidence="7 8" key="1">
    <citation type="journal article" date="2011" name="Proc. Natl. Acad. Sci. U.S.A.">
        <title>Evolutionary erosion of yeast sex chromosomes by mating-type switching accidents.</title>
        <authorList>
            <person name="Gordon J.L."/>
            <person name="Armisen D."/>
            <person name="Proux-Wera E."/>
            <person name="Oheigeartaigh S.S."/>
            <person name="Byrne K.P."/>
            <person name="Wolfe K.H."/>
        </authorList>
    </citation>
    <scope>NUCLEOTIDE SEQUENCE [LARGE SCALE GENOMIC DNA]</scope>
    <source>
        <strain evidence="8">ATCC 10597 / BCRC 20456 / CBS 421 / NBRC 0211 / NRRL Y-12639</strain>
    </source>
</reference>
<keyword evidence="4 6" id="KW-0472">Membrane</keyword>
<feature type="region of interest" description="Disordered" evidence="5">
    <location>
        <begin position="370"/>
        <end position="416"/>
    </location>
</feature>
<keyword evidence="3 6" id="KW-1133">Transmembrane helix</keyword>
<dbReference type="GO" id="GO:0005783">
    <property type="term" value="C:endoplasmic reticulum"/>
    <property type="evidence" value="ECO:0007669"/>
    <property type="project" value="InterPro"/>
</dbReference>
<evidence type="ECO:0000256" key="1">
    <source>
        <dbReference type="ARBA" id="ARBA00004167"/>
    </source>
</evidence>
<gene>
    <name evidence="7" type="primary">NDAI0I00500</name>
    <name evidence="7" type="ordered locus">NDAI_0I00500</name>
</gene>
<evidence type="ECO:0000256" key="5">
    <source>
        <dbReference type="SAM" id="MobiDB-lite"/>
    </source>
</evidence>
<evidence type="ECO:0000313" key="8">
    <source>
        <dbReference type="Proteomes" id="UP000000689"/>
    </source>
</evidence>
<evidence type="ECO:0000313" key="7">
    <source>
        <dbReference type="EMBL" id="CCD26619.1"/>
    </source>
</evidence>
<sequence length="416" mass="47778">MSTSLWGTFMGQMASVNELNAKYNALTYEEQKAMTFFQRLTAYNWTFELFALGALFLVVCSYLIGSSLNTSRAKNLFNPLVQYLKDDLNFTRVGFTTASKKAQTFVSQHSNTWFTTFATGRSAIESITVRGHLISRNNPTAVFMEFLINLLFPALSTETASEYAEIIIKPNGVHVANETSNVNSNAATLVDTNFKFISSIVNKTFMNESRDKNYFLSVTHIAENDSLAKEYVYMGEFNQLNRFMMEYSKGKGEILNKLLKKSVGFLQFISFTDLPSVRPMDEDEWAKSLVPHVVIRTNFVSSKKDVEILKELISCVVEIIDNYTKGLVTKGTVAGTADVIVTNEILKKTKNLRAQELAKIVKEMKMIEMEEQKEKRQEEERERRRQLKKSGEQEKIDKKMKEKRERRQKNKQRTRM</sequence>
<evidence type="ECO:0000256" key="3">
    <source>
        <dbReference type="ARBA" id="ARBA00022989"/>
    </source>
</evidence>
<dbReference type="Pfam" id="PF07946">
    <property type="entry name" value="CCDC47"/>
    <property type="match status" value="1"/>
</dbReference>
<dbReference type="eggNOG" id="KOG2357">
    <property type="taxonomic scope" value="Eukaryota"/>
</dbReference>
<dbReference type="HOGENOM" id="CLU_672638_0_0_1"/>
<dbReference type="STRING" id="1071378.G0WFQ8"/>
<keyword evidence="8" id="KW-1185">Reference proteome</keyword>
<dbReference type="PANTHER" id="PTHR12883:SF0">
    <property type="entry name" value="PAT COMPLEX SUBUNIT CCDC47"/>
    <property type="match status" value="1"/>
</dbReference>
<keyword evidence="2 6" id="KW-0812">Transmembrane</keyword>
<dbReference type="InterPro" id="IPR012879">
    <property type="entry name" value="CCDC47"/>
</dbReference>
<feature type="compositionally biased region" description="Basic residues" evidence="5">
    <location>
        <begin position="406"/>
        <end position="416"/>
    </location>
</feature>
<dbReference type="GO" id="GO:0005509">
    <property type="term" value="F:calcium ion binding"/>
    <property type="evidence" value="ECO:0007669"/>
    <property type="project" value="InterPro"/>
</dbReference>
<evidence type="ECO:0000256" key="4">
    <source>
        <dbReference type="ARBA" id="ARBA00023136"/>
    </source>
</evidence>
<comment type="subcellular location">
    <subcellularLocation>
        <location evidence="1">Membrane</location>
        <topology evidence="1">Single-pass membrane protein</topology>
    </subcellularLocation>
</comment>
<feature type="transmembrane region" description="Helical" evidence="6">
    <location>
        <begin position="42"/>
        <end position="64"/>
    </location>
</feature>
<dbReference type="AlphaFoldDB" id="G0WFQ8"/>
<dbReference type="RefSeq" id="XP_003671862.1">
    <property type="nucleotide sequence ID" value="XM_003671814.1"/>
</dbReference>
<dbReference type="OrthoDB" id="10039147at2759"/>
<dbReference type="KEGG" id="ndi:NDAI_0I00500"/>
<name>G0WFQ8_NAUDC</name>
<evidence type="ECO:0000256" key="6">
    <source>
        <dbReference type="SAM" id="Phobius"/>
    </source>
</evidence>
<organism evidence="7 8">
    <name type="scientific">Naumovozyma dairenensis (strain ATCC 10597 / BCRC 20456 / CBS 421 / NBRC 0211 / NRRL Y-12639)</name>
    <name type="common">Saccharomyces dairenensis</name>
    <dbReference type="NCBI Taxonomy" id="1071378"/>
    <lineage>
        <taxon>Eukaryota</taxon>
        <taxon>Fungi</taxon>
        <taxon>Dikarya</taxon>
        <taxon>Ascomycota</taxon>
        <taxon>Saccharomycotina</taxon>
        <taxon>Saccharomycetes</taxon>
        <taxon>Saccharomycetales</taxon>
        <taxon>Saccharomycetaceae</taxon>
        <taxon>Naumovozyma</taxon>
    </lineage>
</organism>
<dbReference type="GeneID" id="11496177"/>
<feature type="compositionally biased region" description="Basic and acidic residues" evidence="5">
    <location>
        <begin position="370"/>
        <end position="405"/>
    </location>
</feature>
<dbReference type="GO" id="GO:0032469">
    <property type="term" value="P:endoplasmic reticulum calcium ion homeostasis"/>
    <property type="evidence" value="ECO:0007669"/>
    <property type="project" value="InterPro"/>
</dbReference>
<dbReference type="EMBL" id="HE580275">
    <property type="protein sequence ID" value="CCD26619.1"/>
    <property type="molecule type" value="Genomic_DNA"/>
</dbReference>